<organism evidence="2 3">
    <name type="scientific">Pipistrellus kuhlii</name>
    <name type="common">Kuhl's pipistrelle</name>
    <dbReference type="NCBI Taxonomy" id="59472"/>
    <lineage>
        <taxon>Eukaryota</taxon>
        <taxon>Metazoa</taxon>
        <taxon>Chordata</taxon>
        <taxon>Craniata</taxon>
        <taxon>Vertebrata</taxon>
        <taxon>Euteleostomi</taxon>
        <taxon>Mammalia</taxon>
        <taxon>Eutheria</taxon>
        <taxon>Laurasiatheria</taxon>
        <taxon>Chiroptera</taxon>
        <taxon>Yangochiroptera</taxon>
        <taxon>Vespertilionidae</taxon>
        <taxon>Pipistrellus</taxon>
    </lineage>
</organism>
<dbReference type="AlphaFoldDB" id="A0A7J7V638"/>
<accession>A0A7J7V638</accession>
<comment type="caution">
    <text evidence="2">The sequence shown here is derived from an EMBL/GenBank/DDBJ whole genome shotgun (WGS) entry which is preliminary data.</text>
</comment>
<keyword evidence="3" id="KW-1185">Reference proteome</keyword>
<feature type="region of interest" description="Disordered" evidence="1">
    <location>
        <begin position="121"/>
        <end position="152"/>
    </location>
</feature>
<evidence type="ECO:0000313" key="3">
    <source>
        <dbReference type="Proteomes" id="UP000558488"/>
    </source>
</evidence>
<evidence type="ECO:0000313" key="2">
    <source>
        <dbReference type="EMBL" id="KAF6320552.1"/>
    </source>
</evidence>
<dbReference type="EMBL" id="JACAGB010000016">
    <property type="protein sequence ID" value="KAF6320552.1"/>
    <property type="molecule type" value="Genomic_DNA"/>
</dbReference>
<feature type="compositionally biased region" description="Basic and acidic residues" evidence="1">
    <location>
        <begin position="56"/>
        <end position="67"/>
    </location>
</feature>
<protein>
    <submittedName>
        <fullName evidence="2">Uncharacterized protein</fullName>
    </submittedName>
</protein>
<feature type="region of interest" description="Disordered" evidence="1">
    <location>
        <begin position="56"/>
        <end position="84"/>
    </location>
</feature>
<gene>
    <name evidence="2" type="ORF">mPipKuh1_008549</name>
</gene>
<dbReference type="Proteomes" id="UP000558488">
    <property type="component" value="Unassembled WGS sequence"/>
</dbReference>
<sequence>MGIEPKTLQLWANALSTETNRPGPTELSSTIKCFFLSFLKKYFLLIFLQRGRERDRELETSLGEKHRPAASCTPPTGDGDVPATKVHAIDWNQPGTPQSADRCSIHRFQLQSNVSISALKSCSHQPQGVTEPQTWKKSHRTGSSPDQLNQKL</sequence>
<name>A0A7J7V638_PIPKU</name>
<proteinExistence type="predicted"/>
<evidence type="ECO:0000256" key="1">
    <source>
        <dbReference type="SAM" id="MobiDB-lite"/>
    </source>
</evidence>
<reference evidence="2 3" key="1">
    <citation type="journal article" date="2020" name="Nature">
        <title>Six reference-quality genomes reveal evolution of bat adaptations.</title>
        <authorList>
            <person name="Jebb D."/>
            <person name="Huang Z."/>
            <person name="Pippel M."/>
            <person name="Hughes G.M."/>
            <person name="Lavrichenko K."/>
            <person name="Devanna P."/>
            <person name="Winkler S."/>
            <person name="Jermiin L.S."/>
            <person name="Skirmuntt E.C."/>
            <person name="Katzourakis A."/>
            <person name="Burkitt-Gray L."/>
            <person name="Ray D.A."/>
            <person name="Sullivan K.A.M."/>
            <person name="Roscito J.G."/>
            <person name="Kirilenko B.M."/>
            <person name="Davalos L.M."/>
            <person name="Corthals A.P."/>
            <person name="Power M.L."/>
            <person name="Jones G."/>
            <person name="Ransome R.D."/>
            <person name="Dechmann D.K.N."/>
            <person name="Locatelli A.G."/>
            <person name="Puechmaille S.J."/>
            <person name="Fedrigo O."/>
            <person name="Jarvis E.D."/>
            <person name="Hiller M."/>
            <person name="Vernes S.C."/>
            <person name="Myers E.W."/>
            <person name="Teeling E.C."/>
        </authorList>
    </citation>
    <scope>NUCLEOTIDE SEQUENCE [LARGE SCALE GENOMIC DNA]</scope>
    <source>
        <strain evidence="2">MPipKuh1</strain>
        <tissue evidence="2">Flight muscle</tissue>
    </source>
</reference>